<evidence type="ECO:0000313" key="11">
    <source>
        <dbReference type="Proteomes" id="UP000240009"/>
    </source>
</evidence>
<feature type="transmembrane region" description="Helical" evidence="7">
    <location>
        <begin position="286"/>
        <end position="307"/>
    </location>
</feature>
<keyword evidence="5 7" id="KW-1133">Transmembrane helix</keyword>
<feature type="domain" description="Peptidase S54 rhomboid" evidence="8">
    <location>
        <begin position="171"/>
        <end position="329"/>
    </location>
</feature>
<feature type="domain" description="Peptidase S54 GlpG peptidase N-terminal" evidence="9">
    <location>
        <begin position="1"/>
        <end position="72"/>
    </location>
</feature>
<dbReference type="AlphaFoldDB" id="A0A2S8F0T1"/>
<dbReference type="Gene3D" id="1.20.1540.10">
    <property type="entry name" value="Rhomboid-like"/>
    <property type="match status" value="1"/>
</dbReference>
<dbReference type="SUPFAM" id="SSF144091">
    <property type="entry name" value="Rhomboid-like"/>
    <property type="match status" value="1"/>
</dbReference>
<feature type="transmembrane region" description="Helical" evidence="7">
    <location>
        <begin position="252"/>
        <end position="274"/>
    </location>
</feature>
<keyword evidence="6 7" id="KW-0472">Membrane</keyword>
<evidence type="ECO:0000259" key="9">
    <source>
        <dbReference type="Pfam" id="PF12122"/>
    </source>
</evidence>
<protein>
    <recommendedName>
        <fullName evidence="12">Rhomboid family intramembrane serine protease</fullName>
    </recommendedName>
</protein>
<name>A0A2S8F0T1_9BACT</name>
<dbReference type="Gene3D" id="3.30.70.2350">
    <property type="match status" value="1"/>
</dbReference>
<evidence type="ECO:0008006" key="12">
    <source>
        <dbReference type="Google" id="ProtNLM"/>
    </source>
</evidence>
<feature type="transmembrane region" description="Helical" evidence="7">
    <location>
        <begin position="114"/>
        <end position="133"/>
    </location>
</feature>
<evidence type="ECO:0000256" key="6">
    <source>
        <dbReference type="ARBA" id="ARBA00023136"/>
    </source>
</evidence>
<comment type="subcellular location">
    <subcellularLocation>
        <location evidence="1">Membrane</location>
        <topology evidence="1">Multi-pass membrane protein</topology>
    </subcellularLocation>
</comment>
<dbReference type="PANTHER" id="PTHR43731">
    <property type="entry name" value="RHOMBOID PROTEASE"/>
    <property type="match status" value="1"/>
</dbReference>
<dbReference type="EMBL" id="PUIA01000074">
    <property type="protein sequence ID" value="PQO25782.1"/>
    <property type="molecule type" value="Genomic_DNA"/>
</dbReference>
<evidence type="ECO:0000256" key="3">
    <source>
        <dbReference type="ARBA" id="ARBA00022692"/>
    </source>
</evidence>
<evidence type="ECO:0000313" key="10">
    <source>
        <dbReference type="EMBL" id="PQO25782.1"/>
    </source>
</evidence>
<organism evidence="10 11">
    <name type="scientific">Blastopirellula marina</name>
    <dbReference type="NCBI Taxonomy" id="124"/>
    <lineage>
        <taxon>Bacteria</taxon>
        <taxon>Pseudomonadati</taxon>
        <taxon>Planctomycetota</taxon>
        <taxon>Planctomycetia</taxon>
        <taxon>Pirellulales</taxon>
        <taxon>Pirellulaceae</taxon>
        <taxon>Blastopirellula</taxon>
    </lineage>
</organism>
<dbReference type="InterPro" id="IPR050925">
    <property type="entry name" value="Rhomboid_protease_S54"/>
</dbReference>
<gene>
    <name evidence="10" type="ORF">C5Y96_23520</name>
</gene>
<dbReference type="InterPro" id="IPR022732">
    <property type="entry name" value="Peptidase_S54_GlpG_N"/>
</dbReference>
<evidence type="ECO:0000256" key="7">
    <source>
        <dbReference type="SAM" id="Phobius"/>
    </source>
</evidence>
<keyword evidence="4" id="KW-0378">Hydrolase</keyword>
<dbReference type="OrthoDB" id="9813074at2"/>
<evidence type="ECO:0000256" key="5">
    <source>
        <dbReference type="ARBA" id="ARBA00022989"/>
    </source>
</evidence>
<evidence type="ECO:0000256" key="2">
    <source>
        <dbReference type="ARBA" id="ARBA00009045"/>
    </source>
</evidence>
<comment type="caution">
    <text evidence="10">The sequence shown here is derived from an EMBL/GenBank/DDBJ whole genome shotgun (WGS) entry which is preliminary data.</text>
</comment>
<dbReference type="Proteomes" id="UP000240009">
    <property type="component" value="Unassembled WGS sequence"/>
</dbReference>
<accession>A0A2S8F0T1</accession>
<proteinExistence type="inferred from homology"/>
<comment type="similarity">
    <text evidence="2">Belongs to the peptidase S54 family.</text>
</comment>
<dbReference type="GO" id="GO:0016020">
    <property type="term" value="C:membrane"/>
    <property type="evidence" value="ECO:0007669"/>
    <property type="project" value="UniProtKB-SubCell"/>
</dbReference>
<feature type="transmembrane region" description="Helical" evidence="7">
    <location>
        <begin position="187"/>
        <end position="206"/>
    </location>
</feature>
<dbReference type="Pfam" id="PF12122">
    <property type="entry name" value="Rhomboid_N"/>
    <property type="match status" value="1"/>
</dbReference>
<keyword evidence="3 7" id="KW-0812">Transmembrane</keyword>
<dbReference type="RefSeq" id="WP_105358508.1">
    <property type="nucleotide sequence ID" value="NZ_PUIA01000074.1"/>
</dbReference>
<dbReference type="Pfam" id="PF01694">
    <property type="entry name" value="Rhomboid"/>
    <property type="match status" value="1"/>
</dbReference>
<dbReference type="InterPro" id="IPR022764">
    <property type="entry name" value="Peptidase_S54_rhomboid_dom"/>
</dbReference>
<evidence type="ECO:0000256" key="1">
    <source>
        <dbReference type="ARBA" id="ARBA00004141"/>
    </source>
</evidence>
<dbReference type="InterPro" id="IPR035952">
    <property type="entry name" value="Rhomboid-like_sf"/>
</dbReference>
<sequence>MRQIGKLSSENHAARFVDYLLTQGIHSKADANSQGEWSIWIHEENQVDQARTELEAFRSNPDDTRYRSAGDEAAGIRKMEQLREKERRKNIREVKHRSVGTGAGLSGAPVTKGIMIICIGIAVIGMFASNYSMKDPGLGDQLYGALSFLSPRDLQAYEISPEPNSLRTIERGQVWRLITPAFLHARGGSMAIMHVGFNMYMLFMLGPILERRIGSFQFLLLNLGLALAGNLAQGVIPMLIELHGGNLVQFERFYGGVNFLGYSGVVYGLFGYLWMRSNNDPTFGIMINQSSIIILMIWFFLCWFNVIGSVANLAHTGGLVAGMLVGYIQAMSRR</sequence>
<feature type="transmembrane region" description="Helical" evidence="7">
    <location>
        <begin position="313"/>
        <end position="330"/>
    </location>
</feature>
<dbReference type="InterPro" id="IPR038236">
    <property type="entry name" value="GlpG_N_sf"/>
</dbReference>
<dbReference type="GO" id="GO:0004252">
    <property type="term" value="F:serine-type endopeptidase activity"/>
    <property type="evidence" value="ECO:0007669"/>
    <property type="project" value="InterPro"/>
</dbReference>
<evidence type="ECO:0000256" key="4">
    <source>
        <dbReference type="ARBA" id="ARBA00022801"/>
    </source>
</evidence>
<dbReference type="PANTHER" id="PTHR43731:SF14">
    <property type="entry name" value="PRESENILIN-ASSOCIATED RHOMBOID-LIKE PROTEIN, MITOCHONDRIAL"/>
    <property type="match status" value="1"/>
</dbReference>
<reference evidence="10 11" key="1">
    <citation type="submission" date="2018-02" db="EMBL/GenBank/DDBJ databases">
        <title>Comparative genomes isolates from brazilian mangrove.</title>
        <authorList>
            <person name="Araujo J.E."/>
            <person name="Taketani R.G."/>
            <person name="Silva M.C.P."/>
            <person name="Loureco M.V."/>
            <person name="Andreote F.D."/>
        </authorList>
    </citation>
    <scope>NUCLEOTIDE SEQUENCE [LARGE SCALE GENOMIC DNA]</scope>
    <source>
        <strain evidence="10 11">HEX-2 MGV</strain>
    </source>
</reference>
<feature type="transmembrane region" description="Helical" evidence="7">
    <location>
        <begin position="218"/>
        <end position="240"/>
    </location>
</feature>
<evidence type="ECO:0000259" key="8">
    <source>
        <dbReference type="Pfam" id="PF01694"/>
    </source>
</evidence>